<dbReference type="GO" id="GO:0004364">
    <property type="term" value="F:glutathione transferase activity"/>
    <property type="evidence" value="ECO:0007669"/>
    <property type="project" value="TreeGrafter"/>
</dbReference>
<dbReference type="InterPro" id="IPR004046">
    <property type="entry name" value="GST_C"/>
</dbReference>
<dbReference type="PANTHER" id="PTHR11571">
    <property type="entry name" value="GLUTATHIONE S-TRANSFERASE"/>
    <property type="match status" value="1"/>
</dbReference>
<proteinExistence type="predicted"/>
<dbReference type="EMBL" id="CAMPGE010018939">
    <property type="protein sequence ID" value="CAI2377307.1"/>
    <property type="molecule type" value="Genomic_DNA"/>
</dbReference>
<feature type="domain" description="GST N-terminal" evidence="1">
    <location>
        <begin position="1"/>
        <end position="79"/>
    </location>
</feature>
<dbReference type="PROSITE" id="PS50404">
    <property type="entry name" value="GST_NTER"/>
    <property type="match status" value="1"/>
</dbReference>
<evidence type="ECO:0000313" key="3">
    <source>
        <dbReference type="EMBL" id="CAI2377307.1"/>
    </source>
</evidence>
<dbReference type="Proteomes" id="UP001295684">
    <property type="component" value="Unassembled WGS sequence"/>
</dbReference>
<comment type="caution">
    <text evidence="3">The sequence shown here is derived from an EMBL/GenBank/DDBJ whole genome shotgun (WGS) entry which is preliminary data.</text>
</comment>
<dbReference type="InterPro" id="IPR036282">
    <property type="entry name" value="Glutathione-S-Trfase_C_sf"/>
</dbReference>
<dbReference type="SFLD" id="SFLDS00019">
    <property type="entry name" value="Glutathione_Transferase_(cytos"/>
    <property type="match status" value="1"/>
</dbReference>
<reference evidence="3" key="1">
    <citation type="submission" date="2023-07" db="EMBL/GenBank/DDBJ databases">
        <authorList>
            <consortium name="AG Swart"/>
            <person name="Singh M."/>
            <person name="Singh A."/>
            <person name="Seah K."/>
            <person name="Emmerich C."/>
        </authorList>
    </citation>
    <scope>NUCLEOTIDE SEQUENCE</scope>
    <source>
        <strain evidence="3">DP1</strain>
    </source>
</reference>
<dbReference type="SUPFAM" id="SSF52833">
    <property type="entry name" value="Thioredoxin-like"/>
    <property type="match status" value="1"/>
</dbReference>
<dbReference type="InterPro" id="IPR036249">
    <property type="entry name" value="Thioredoxin-like_sf"/>
</dbReference>
<feature type="domain" description="GST C-terminal" evidence="2">
    <location>
        <begin position="81"/>
        <end position="210"/>
    </location>
</feature>
<organism evidence="3 4">
    <name type="scientific">Euplotes crassus</name>
    <dbReference type="NCBI Taxonomy" id="5936"/>
    <lineage>
        <taxon>Eukaryota</taxon>
        <taxon>Sar</taxon>
        <taxon>Alveolata</taxon>
        <taxon>Ciliophora</taxon>
        <taxon>Intramacronucleata</taxon>
        <taxon>Spirotrichea</taxon>
        <taxon>Hypotrichia</taxon>
        <taxon>Euplotida</taxon>
        <taxon>Euplotidae</taxon>
        <taxon>Moneuplotes</taxon>
    </lineage>
</organism>
<dbReference type="GO" id="GO:0006749">
    <property type="term" value="P:glutathione metabolic process"/>
    <property type="evidence" value="ECO:0007669"/>
    <property type="project" value="TreeGrafter"/>
</dbReference>
<keyword evidence="4" id="KW-1185">Reference proteome</keyword>
<evidence type="ECO:0000313" key="4">
    <source>
        <dbReference type="Proteomes" id="UP001295684"/>
    </source>
</evidence>
<dbReference type="Pfam" id="PF02798">
    <property type="entry name" value="GST_N"/>
    <property type="match status" value="1"/>
</dbReference>
<dbReference type="SUPFAM" id="SSF47616">
    <property type="entry name" value="GST C-terminal domain-like"/>
    <property type="match status" value="1"/>
</dbReference>
<dbReference type="InterPro" id="IPR010987">
    <property type="entry name" value="Glutathione-S-Trfase_C-like"/>
</dbReference>
<dbReference type="InterPro" id="IPR004045">
    <property type="entry name" value="Glutathione_S-Trfase_N"/>
</dbReference>
<evidence type="ECO:0000259" key="2">
    <source>
        <dbReference type="PROSITE" id="PS50405"/>
    </source>
</evidence>
<dbReference type="Gene3D" id="1.20.1050.130">
    <property type="match status" value="1"/>
</dbReference>
<dbReference type="Pfam" id="PF14497">
    <property type="entry name" value="GST_C_3"/>
    <property type="match status" value="1"/>
</dbReference>
<dbReference type="CDD" id="cd03039">
    <property type="entry name" value="GST_N_Sigma_like"/>
    <property type="match status" value="1"/>
</dbReference>
<dbReference type="InterPro" id="IPR040079">
    <property type="entry name" value="Glutathione_S-Trfase"/>
</dbReference>
<name>A0AAD1XR29_EUPCR</name>
<dbReference type="SFLD" id="SFLDG00363">
    <property type="entry name" value="AMPS_(cytGST):_Alpha-__Mu-__Pi"/>
    <property type="match status" value="1"/>
</dbReference>
<dbReference type="SFLD" id="SFLDG01205">
    <property type="entry name" value="AMPS.1"/>
    <property type="match status" value="1"/>
</dbReference>
<sequence>MKVYYFDLYGRAEPIRLLLTHAKAEFEDVRLTGESWQEFKADSEKCKYGQVPVFEKDGKFYPQGGAILRYLGGVHGYYPEDVETRFTVDEITDLLGSDFGPKIGQTIFYAKSDEERKEGFAKLVEEHYPKFFGFLEKQLTSNSSQEFLVGDSYTIADFVAIAAYISHVQHPHRKDQIEPLLDATPTLKAYFDTRAADFKDYIDNLPECSM</sequence>
<dbReference type="PANTHER" id="PTHR11571:SF150">
    <property type="entry name" value="GLUTATHIONE S-TRANSFERASE"/>
    <property type="match status" value="1"/>
</dbReference>
<protein>
    <recommendedName>
        <fullName evidence="5">Glutathione S-transferase</fullName>
    </recommendedName>
</protein>
<dbReference type="CDD" id="cd03192">
    <property type="entry name" value="GST_C_Sigma_like"/>
    <property type="match status" value="1"/>
</dbReference>
<dbReference type="AlphaFoldDB" id="A0AAD1XR29"/>
<accession>A0AAD1XR29</accession>
<evidence type="ECO:0000259" key="1">
    <source>
        <dbReference type="PROSITE" id="PS50404"/>
    </source>
</evidence>
<dbReference type="InterPro" id="IPR050213">
    <property type="entry name" value="GST_superfamily"/>
</dbReference>
<gene>
    <name evidence="3" type="ORF">ECRASSUSDP1_LOCUS18691</name>
</gene>
<dbReference type="PROSITE" id="PS50405">
    <property type="entry name" value="GST_CTER"/>
    <property type="match status" value="1"/>
</dbReference>
<evidence type="ECO:0008006" key="5">
    <source>
        <dbReference type="Google" id="ProtNLM"/>
    </source>
</evidence>